<dbReference type="Pfam" id="PF08668">
    <property type="entry name" value="HDOD"/>
    <property type="match status" value="1"/>
</dbReference>
<dbReference type="InterPro" id="IPR003607">
    <property type="entry name" value="HD/PDEase_dom"/>
</dbReference>
<accession>A0A126QK64</accession>
<feature type="domain" description="HDOD" evidence="1">
    <location>
        <begin position="141"/>
        <end position="336"/>
    </location>
</feature>
<keyword evidence="4" id="KW-1185">Reference proteome</keyword>
<evidence type="ECO:0000259" key="1">
    <source>
        <dbReference type="PROSITE" id="PS51833"/>
    </source>
</evidence>
<gene>
    <name evidence="2" type="ORF">AWY79_03170</name>
    <name evidence="3" type="ORF">EDC59_10790</name>
</gene>
<dbReference type="Proteomes" id="UP000295506">
    <property type="component" value="Unassembled WGS sequence"/>
</dbReference>
<dbReference type="Proteomes" id="UP000055611">
    <property type="component" value="Chromosome"/>
</dbReference>
<dbReference type="PANTHER" id="PTHR33525:SF3">
    <property type="entry name" value="RIBONUCLEASE Y"/>
    <property type="match status" value="1"/>
</dbReference>
<dbReference type="RefSeq" id="WP_078063596.1">
    <property type="nucleotide sequence ID" value="NZ_CP014206.1"/>
</dbReference>
<name>A0A126QK64_9BACT</name>
<dbReference type="OrthoDB" id="9803649at2"/>
<dbReference type="GO" id="GO:0016787">
    <property type="term" value="F:hydrolase activity"/>
    <property type="evidence" value="ECO:0007669"/>
    <property type="project" value="UniProtKB-KW"/>
</dbReference>
<organism evidence="3 5">
    <name type="scientific">Pseudodesulfovibrio indicus</name>
    <dbReference type="NCBI Taxonomy" id="1716143"/>
    <lineage>
        <taxon>Bacteria</taxon>
        <taxon>Pseudomonadati</taxon>
        <taxon>Thermodesulfobacteriota</taxon>
        <taxon>Desulfovibrionia</taxon>
        <taxon>Desulfovibrionales</taxon>
        <taxon>Desulfovibrionaceae</taxon>
    </lineage>
</organism>
<dbReference type="EMBL" id="CP014206">
    <property type="protein sequence ID" value="AMK10187.1"/>
    <property type="molecule type" value="Genomic_DNA"/>
</dbReference>
<dbReference type="InterPro" id="IPR052340">
    <property type="entry name" value="RNase_Y/CdgJ"/>
</dbReference>
<dbReference type="SUPFAM" id="SSF109604">
    <property type="entry name" value="HD-domain/PDEase-like"/>
    <property type="match status" value="1"/>
</dbReference>
<evidence type="ECO:0000313" key="2">
    <source>
        <dbReference type="EMBL" id="AMK10187.1"/>
    </source>
</evidence>
<reference evidence="3 5" key="2">
    <citation type="submission" date="2019-03" db="EMBL/GenBank/DDBJ databases">
        <title>Genomic Encyclopedia of Type Strains, Phase IV (KMG-IV): sequencing the most valuable type-strain genomes for metagenomic binning, comparative biology and taxonomic classification.</title>
        <authorList>
            <person name="Goeker M."/>
        </authorList>
    </citation>
    <scope>NUCLEOTIDE SEQUENCE [LARGE SCALE GENOMIC DNA]</scope>
    <source>
        <strain evidence="3 5">DSM 101483</strain>
    </source>
</reference>
<dbReference type="AlphaFoldDB" id="A0A126QK64"/>
<dbReference type="CDD" id="cd00077">
    <property type="entry name" value="HDc"/>
    <property type="match status" value="1"/>
</dbReference>
<dbReference type="EMBL" id="SOBK01000007">
    <property type="protein sequence ID" value="TDT87895.1"/>
    <property type="molecule type" value="Genomic_DNA"/>
</dbReference>
<dbReference type="PROSITE" id="PS51833">
    <property type="entry name" value="HDOD"/>
    <property type="match status" value="1"/>
</dbReference>
<protein>
    <submittedName>
        <fullName evidence="3">HD-like signal output (HDOD) protein</fullName>
    </submittedName>
    <submittedName>
        <fullName evidence="2">Metal-dependent hydrolase</fullName>
    </submittedName>
</protein>
<evidence type="ECO:0000313" key="3">
    <source>
        <dbReference type="EMBL" id="TDT87895.1"/>
    </source>
</evidence>
<reference evidence="2 4" key="1">
    <citation type="journal article" date="2016" name="Front. Microbiol.">
        <title>Genome Sequence of the Piezophilic, Mesophilic Sulfate-Reducing Bacterium Desulfovibrio indicus J2T.</title>
        <authorList>
            <person name="Cao J."/>
            <person name="Maignien L."/>
            <person name="Shao Z."/>
            <person name="Alain K."/>
            <person name="Jebbar M."/>
        </authorList>
    </citation>
    <scope>NUCLEOTIDE SEQUENCE [LARGE SCALE GENOMIC DNA]</scope>
    <source>
        <strain evidence="2 4">J2</strain>
    </source>
</reference>
<dbReference type="PANTHER" id="PTHR33525">
    <property type="match status" value="1"/>
</dbReference>
<proteinExistence type="predicted"/>
<dbReference type="KEGG" id="dej:AWY79_03170"/>
<evidence type="ECO:0000313" key="5">
    <source>
        <dbReference type="Proteomes" id="UP000295506"/>
    </source>
</evidence>
<keyword evidence="2" id="KW-0378">Hydrolase</keyword>
<dbReference type="Gene3D" id="1.10.3210.10">
    <property type="entry name" value="Hypothetical protein af1432"/>
    <property type="match status" value="1"/>
</dbReference>
<evidence type="ECO:0000313" key="4">
    <source>
        <dbReference type="Proteomes" id="UP000055611"/>
    </source>
</evidence>
<dbReference type="InterPro" id="IPR013976">
    <property type="entry name" value="HDOD"/>
</dbReference>
<sequence>MGIKGFDELKAGMVLASDLVSKDGRLLFKGGTELEERHLALLKRVGVNQADVEAGLDELSEDTLREIEEYVREFFLYANPDSAPVIEMYRIALELTARAVAGGWELPDLDRRRATSVEHLEDIFIRGMGSPGTIVKHETELASFPDIFFRIKEVLEDGAASADRIAKVVSTDMSLSAKLIKLVNSPLYGFPQTIDSITRAVALVGGKELSTLALGISAINYFKDIPPELVDMQSFWRHSITCGIFAKMLAATQTGLSPERFFIGGLLHDVGRLILFKKLPYASTEAMLFARENCIPLVEAEMSVMEFCHTDISKPLLTAWKFPEGLSNMINYHHNPMEFPNPLEPAVIHVADNLTNAVEIAKGGMYVMPGLDENAWNLLGLDPESALENIVNKYAEQIDIVMGAFF</sequence>